<gene>
    <name evidence="1" type="ORF">KP77_33650</name>
</gene>
<name>A0A0C2QXC1_9BACL</name>
<sequence>MIMMLMLAERTFIPIIHRNTLKYFVFVYKFAILAEKIGLSL</sequence>
<keyword evidence="2" id="KW-1185">Reference proteome</keyword>
<dbReference type="AlphaFoldDB" id="A0A0C2QXC1"/>
<protein>
    <submittedName>
        <fullName evidence="1">Uncharacterized protein</fullName>
    </submittedName>
</protein>
<evidence type="ECO:0000313" key="2">
    <source>
        <dbReference type="Proteomes" id="UP000031950"/>
    </source>
</evidence>
<proteinExistence type="predicted"/>
<dbReference type="EMBL" id="JXRQ01000030">
    <property type="protein sequence ID" value="KIL42735.1"/>
    <property type="molecule type" value="Genomic_DNA"/>
</dbReference>
<comment type="caution">
    <text evidence="1">The sequence shown here is derived from an EMBL/GenBank/DDBJ whole genome shotgun (WGS) entry which is preliminary data.</text>
</comment>
<reference evidence="1 2" key="1">
    <citation type="submission" date="2015-01" db="EMBL/GenBank/DDBJ databases">
        <title>Genome sequence of Jeotgalibacillus alimentarius.</title>
        <authorList>
            <person name="Goh K.M."/>
            <person name="Chan K.-G."/>
            <person name="Yaakop A.S."/>
            <person name="Ee R."/>
            <person name="Gan H.M."/>
            <person name="Chan C.S."/>
        </authorList>
    </citation>
    <scope>NUCLEOTIDE SEQUENCE [LARGE SCALE GENOMIC DNA]</scope>
    <source>
        <strain evidence="1 2">YKJ-13</strain>
    </source>
</reference>
<organism evidence="1 2">
    <name type="scientific">Jeotgalibacillus alimentarius</name>
    <dbReference type="NCBI Taxonomy" id="135826"/>
    <lineage>
        <taxon>Bacteria</taxon>
        <taxon>Bacillati</taxon>
        <taxon>Bacillota</taxon>
        <taxon>Bacilli</taxon>
        <taxon>Bacillales</taxon>
        <taxon>Caryophanaceae</taxon>
        <taxon>Jeotgalibacillus</taxon>
    </lineage>
</organism>
<dbReference type="Proteomes" id="UP000031950">
    <property type="component" value="Unassembled WGS sequence"/>
</dbReference>
<evidence type="ECO:0000313" key="1">
    <source>
        <dbReference type="EMBL" id="KIL42735.1"/>
    </source>
</evidence>
<accession>A0A0C2QXC1</accession>
<dbReference type="PATRIC" id="fig|135826.4.peg.3342"/>